<dbReference type="InterPro" id="IPR029061">
    <property type="entry name" value="THDP-binding"/>
</dbReference>
<evidence type="ECO:0000313" key="3">
    <source>
        <dbReference type="EMBL" id="TMI73396.1"/>
    </source>
</evidence>
<accession>A0A537IRV6</accession>
<dbReference type="InterPro" id="IPR051479">
    <property type="entry name" value="PorB-like"/>
</dbReference>
<reference evidence="3 4" key="1">
    <citation type="journal article" date="2019" name="Nat. Microbiol.">
        <title>Mediterranean grassland soil C-N compound turnover is dependent on rainfall and depth, and is mediated by genomically divergent microorganisms.</title>
        <authorList>
            <person name="Diamond S."/>
            <person name="Andeer P.F."/>
            <person name="Li Z."/>
            <person name="Crits-Christoph A."/>
            <person name="Burstein D."/>
            <person name="Anantharaman K."/>
            <person name="Lane K.R."/>
            <person name="Thomas B.C."/>
            <person name="Pan C."/>
            <person name="Northen T.R."/>
            <person name="Banfield J.F."/>
        </authorList>
    </citation>
    <scope>NUCLEOTIDE SEQUENCE [LARGE SCALE GENOMIC DNA]</scope>
    <source>
        <strain evidence="3">NP_8</strain>
    </source>
</reference>
<dbReference type="PANTHER" id="PTHR42897">
    <property type="entry name" value="PYRUVATE SYNTHASE SUBUNIT PORB"/>
    <property type="match status" value="1"/>
</dbReference>
<dbReference type="Gene3D" id="3.40.50.970">
    <property type="match status" value="1"/>
</dbReference>
<sequence length="340" mass="37726">MDAIETLPIQQLDAFKGVKKVPLEEYFTSGHRTCQGCESALVMKLMVKAAGPRTIVLGSTGCMYVANTTYYSTSWVVPWMHTQLGSSGSAGLGTAAALKALMRKGKMKEEPINVIAFCGDGGGADMGLSAISATLTHPQYNVLILLYDNESYANTDIQLSGMTPYGAHTTFSPPGKAKRLMHTRWKKNMAGMLAAGHPETKYVGTVCASYAVDMMNRVRKALMIGGPTFVHSLDPCPKGWDYDPMLSHELGELAVETGIWPLYEVENRVLKLYGRSKGIAEKRSKRKPVRDYLLRQGRFAHFTDDDIDYFQAKIDDMWEKWLIPGVIPFWKELEKDQPPA</sequence>
<proteinExistence type="predicted"/>
<evidence type="ECO:0000259" key="2">
    <source>
        <dbReference type="Pfam" id="PF02775"/>
    </source>
</evidence>
<gene>
    <name evidence="3" type="ORF">E6H05_09680</name>
</gene>
<dbReference type="AlphaFoldDB" id="A0A537IRV6"/>
<dbReference type="GO" id="GO:0030976">
    <property type="term" value="F:thiamine pyrophosphate binding"/>
    <property type="evidence" value="ECO:0007669"/>
    <property type="project" value="InterPro"/>
</dbReference>
<keyword evidence="1" id="KW-0560">Oxidoreductase</keyword>
<feature type="domain" description="Thiamine pyrophosphate enzyme TPP-binding" evidence="2">
    <location>
        <begin position="60"/>
        <end position="231"/>
    </location>
</feature>
<dbReference type="InterPro" id="IPR011766">
    <property type="entry name" value="TPP_enzyme_TPP-bd"/>
</dbReference>
<keyword evidence="3" id="KW-0670">Pyruvate</keyword>
<protein>
    <submittedName>
        <fullName evidence="3">Pyruvate synthase</fullName>
    </submittedName>
</protein>
<dbReference type="SUPFAM" id="SSF52518">
    <property type="entry name" value="Thiamin diphosphate-binding fold (THDP-binding)"/>
    <property type="match status" value="1"/>
</dbReference>
<dbReference type="EMBL" id="VBAP01000071">
    <property type="protein sequence ID" value="TMI73396.1"/>
    <property type="molecule type" value="Genomic_DNA"/>
</dbReference>
<name>A0A537IRV6_9BACT</name>
<evidence type="ECO:0000256" key="1">
    <source>
        <dbReference type="ARBA" id="ARBA00023002"/>
    </source>
</evidence>
<dbReference type="Pfam" id="PF02775">
    <property type="entry name" value="TPP_enzyme_C"/>
    <property type="match status" value="1"/>
</dbReference>
<evidence type="ECO:0000313" key="4">
    <source>
        <dbReference type="Proteomes" id="UP000318834"/>
    </source>
</evidence>
<dbReference type="PANTHER" id="PTHR42897:SF2">
    <property type="entry name" value="PYRUVATE SYNTHASE SUBUNIT PORB"/>
    <property type="match status" value="1"/>
</dbReference>
<comment type="caution">
    <text evidence="3">The sequence shown here is derived from an EMBL/GenBank/DDBJ whole genome shotgun (WGS) entry which is preliminary data.</text>
</comment>
<organism evidence="3 4">
    <name type="scientific">Candidatus Segetimicrobium genomatis</name>
    <dbReference type="NCBI Taxonomy" id="2569760"/>
    <lineage>
        <taxon>Bacteria</taxon>
        <taxon>Bacillati</taxon>
        <taxon>Candidatus Sysuimicrobiota</taxon>
        <taxon>Candidatus Sysuimicrobiia</taxon>
        <taxon>Candidatus Sysuimicrobiales</taxon>
        <taxon>Candidatus Segetimicrobiaceae</taxon>
        <taxon>Candidatus Segetimicrobium</taxon>
    </lineage>
</organism>
<dbReference type="Proteomes" id="UP000318834">
    <property type="component" value="Unassembled WGS sequence"/>
</dbReference>
<dbReference type="GO" id="GO:0016491">
    <property type="term" value="F:oxidoreductase activity"/>
    <property type="evidence" value="ECO:0007669"/>
    <property type="project" value="UniProtKB-KW"/>
</dbReference>